<evidence type="ECO:0000313" key="2">
    <source>
        <dbReference type="EMBL" id="KAL3685558.1"/>
    </source>
</evidence>
<evidence type="ECO:0000256" key="1">
    <source>
        <dbReference type="SAM" id="MobiDB-lite"/>
    </source>
</evidence>
<gene>
    <name evidence="2" type="ORF">R1sor_003580</name>
</gene>
<organism evidence="2 3">
    <name type="scientific">Riccia sorocarpa</name>
    <dbReference type="NCBI Taxonomy" id="122646"/>
    <lineage>
        <taxon>Eukaryota</taxon>
        <taxon>Viridiplantae</taxon>
        <taxon>Streptophyta</taxon>
        <taxon>Embryophyta</taxon>
        <taxon>Marchantiophyta</taxon>
        <taxon>Marchantiopsida</taxon>
        <taxon>Marchantiidae</taxon>
        <taxon>Marchantiales</taxon>
        <taxon>Ricciaceae</taxon>
        <taxon>Riccia</taxon>
    </lineage>
</organism>
<keyword evidence="3" id="KW-1185">Reference proteome</keyword>
<accession>A0ABD3H2D1</accession>
<name>A0ABD3H2D1_9MARC</name>
<sequence length="387" mass="43463">MEVQPESATPTVEEEQPEPATVREEGRQRKQAKKQSDGLRVYEGFFRADQFFDIPNQFAVLKTSLKSTIDILHANKTRTKKIPSSDHRRTEEDVYCSHPNANGGLPLKKKQVSFAADCLYRDLPSGLNLDIDDNGPPLWNVYPVEDDLPKKLMTLGKSILDDRGCLIILHSGSLRSTQQIADALDAYCQVWSPVASFDIVNDVPQFQPSRAMKVFHSKVEVFCKWNADFQIPKSAGTPFDEENSGRDSAVIYNYNTIVPKKLDDLGMRKCTGFVQTLLENFTTTTRHMADVDFFEVAVGPGPLQAKGTAQKPPVQTKIGRYLSSPAQDFTMPVYAANYALELAKNTTPPSQSRDKGRRQRYFNIPYIDDQAREANNDTVSLSSDEDR</sequence>
<feature type="compositionally biased region" description="Polar residues" evidence="1">
    <location>
        <begin position="1"/>
        <end position="10"/>
    </location>
</feature>
<protein>
    <submittedName>
        <fullName evidence="2">Uncharacterized protein</fullName>
    </submittedName>
</protein>
<proteinExistence type="predicted"/>
<dbReference type="AlphaFoldDB" id="A0ABD3H2D1"/>
<feature type="compositionally biased region" description="Polar residues" evidence="1">
    <location>
        <begin position="376"/>
        <end position="387"/>
    </location>
</feature>
<dbReference type="Proteomes" id="UP001633002">
    <property type="component" value="Unassembled WGS sequence"/>
</dbReference>
<reference evidence="2 3" key="1">
    <citation type="submission" date="2024-09" db="EMBL/GenBank/DDBJ databases">
        <title>Chromosome-scale assembly of Riccia sorocarpa.</title>
        <authorList>
            <person name="Paukszto L."/>
        </authorList>
    </citation>
    <scope>NUCLEOTIDE SEQUENCE [LARGE SCALE GENOMIC DNA]</scope>
    <source>
        <strain evidence="2">LP-2024</strain>
        <tissue evidence="2">Aerial parts of the thallus</tissue>
    </source>
</reference>
<dbReference type="EMBL" id="JBJQOH010000006">
    <property type="protein sequence ID" value="KAL3685558.1"/>
    <property type="molecule type" value="Genomic_DNA"/>
</dbReference>
<comment type="caution">
    <text evidence="2">The sequence shown here is derived from an EMBL/GenBank/DDBJ whole genome shotgun (WGS) entry which is preliminary data.</text>
</comment>
<evidence type="ECO:0000313" key="3">
    <source>
        <dbReference type="Proteomes" id="UP001633002"/>
    </source>
</evidence>
<feature type="region of interest" description="Disordered" evidence="1">
    <location>
        <begin position="366"/>
        <end position="387"/>
    </location>
</feature>
<feature type="region of interest" description="Disordered" evidence="1">
    <location>
        <begin position="1"/>
        <end position="35"/>
    </location>
</feature>